<accession>A0A812UIE0</accession>
<dbReference type="GO" id="GO:0016263">
    <property type="term" value="F:glycoprotein-N-acetylgalactosamine 3-beta-galactosyltransferase activity"/>
    <property type="evidence" value="ECO:0007669"/>
    <property type="project" value="UniProtKB-EC"/>
</dbReference>
<comment type="caution">
    <text evidence="15">The sequence shown here is derived from an EMBL/GenBank/DDBJ whole genome shotgun (WGS) entry which is preliminary data.</text>
</comment>
<evidence type="ECO:0000256" key="6">
    <source>
        <dbReference type="ARBA" id="ARBA00022679"/>
    </source>
</evidence>
<organism evidence="15 16">
    <name type="scientific">Symbiodinium natans</name>
    <dbReference type="NCBI Taxonomy" id="878477"/>
    <lineage>
        <taxon>Eukaryota</taxon>
        <taxon>Sar</taxon>
        <taxon>Alveolata</taxon>
        <taxon>Dinophyceae</taxon>
        <taxon>Suessiales</taxon>
        <taxon>Symbiodiniaceae</taxon>
        <taxon>Symbiodinium</taxon>
    </lineage>
</organism>
<feature type="domain" description="Fringe-like glycosyltransferase" evidence="14">
    <location>
        <begin position="78"/>
        <end position="294"/>
    </location>
</feature>
<evidence type="ECO:0000313" key="16">
    <source>
        <dbReference type="Proteomes" id="UP000604046"/>
    </source>
</evidence>
<evidence type="ECO:0000256" key="1">
    <source>
        <dbReference type="ARBA" id="ARBA00004606"/>
    </source>
</evidence>
<keyword evidence="9" id="KW-0735">Signal-anchor</keyword>
<keyword evidence="5" id="KW-0328">Glycosyltransferase</keyword>
<dbReference type="GO" id="GO:0016020">
    <property type="term" value="C:membrane"/>
    <property type="evidence" value="ECO:0007669"/>
    <property type="project" value="UniProtKB-SubCell"/>
</dbReference>
<evidence type="ECO:0000256" key="11">
    <source>
        <dbReference type="ARBA" id="ARBA00023136"/>
    </source>
</evidence>
<evidence type="ECO:0000256" key="8">
    <source>
        <dbReference type="ARBA" id="ARBA00022741"/>
    </source>
</evidence>
<keyword evidence="10 13" id="KW-1133">Transmembrane helix</keyword>
<evidence type="ECO:0000256" key="3">
    <source>
        <dbReference type="ARBA" id="ARBA00006462"/>
    </source>
</evidence>
<comment type="similarity">
    <text evidence="3">Belongs to the glycosyltransferase 31 family. Beta3-Gal-T subfamily.</text>
</comment>
<evidence type="ECO:0000256" key="2">
    <source>
        <dbReference type="ARBA" id="ARBA00004922"/>
    </source>
</evidence>
<evidence type="ECO:0000256" key="7">
    <source>
        <dbReference type="ARBA" id="ARBA00022692"/>
    </source>
</evidence>
<evidence type="ECO:0000256" key="12">
    <source>
        <dbReference type="SAM" id="MobiDB-lite"/>
    </source>
</evidence>
<evidence type="ECO:0000313" key="15">
    <source>
        <dbReference type="EMBL" id="CAE7566611.1"/>
    </source>
</evidence>
<keyword evidence="7 13" id="KW-0812">Transmembrane</keyword>
<dbReference type="PANTHER" id="PTHR23033">
    <property type="entry name" value="BETA1,3-GALACTOSYLTRANSFERASE"/>
    <property type="match status" value="1"/>
</dbReference>
<gene>
    <name evidence="15" type="primary">C1GALT1</name>
    <name evidence="15" type="ORF">SNAT2548_LOCUS32125</name>
</gene>
<feature type="transmembrane region" description="Helical" evidence="13">
    <location>
        <begin position="12"/>
        <end position="38"/>
    </location>
</feature>
<dbReference type="GO" id="GO:0000166">
    <property type="term" value="F:nucleotide binding"/>
    <property type="evidence" value="ECO:0007669"/>
    <property type="project" value="UniProtKB-KW"/>
</dbReference>
<dbReference type="InterPro" id="IPR026050">
    <property type="entry name" value="C1GALT1/C1GALT1_chp1"/>
</dbReference>
<feature type="region of interest" description="Disordered" evidence="12">
    <location>
        <begin position="322"/>
        <end position="344"/>
    </location>
</feature>
<dbReference type="OrthoDB" id="426802at2759"/>
<keyword evidence="16" id="KW-1185">Reference proteome</keyword>
<dbReference type="InterPro" id="IPR003378">
    <property type="entry name" value="Fringe-like_glycosylTrfase"/>
</dbReference>
<evidence type="ECO:0000256" key="5">
    <source>
        <dbReference type="ARBA" id="ARBA00022676"/>
    </source>
</evidence>
<dbReference type="PANTHER" id="PTHR23033:SF47">
    <property type="entry name" value="APPLE DOMAIN-CONTAINING PROTEIN-RELATED"/>
    <property type="match status" value="1"/>
</dbReference>
<evidence type="ECO:0000256" key="10">
    <source>
        <dbReference type="ARBA" id="ARBA00022989"/>
    </source>
</evidence>
<evidence type="ECO:0000256" key="9">
    <source>
        <dbReference type="ARBA" id="ARBA00022968"/>
    </source>
</evidence>
<keyword evidence="11 13" id="KW-0472">Membrane</keyword>
<evidence type="ECO:0000256" key="13">
    <source>
        <dbReference type="SAM" id="Phobius"/>
    </source>
</evidence>
<dbReference type="Proteomes" id="UP000604046">
    <property type="component" value="Unassembled WGS sequence"/>
</dbReference>
<reference evidence="15" key="1">
    <citation type="submission" date="2021-02" db="EMBL/GenBank/DDBJ databases">
        <authorList>
            <person name="Dougan E. K."/>
            <person name="Rhodes N."/>
            <person name="Thang M."/>
            <person name="Chan C."/>
        </authorList>
    </citation>
    <scope>NUCLEOTIDE SEQUENCE</scope>
</reference>
<dbReference type="EMBL" id="CAJNDS010002694">
    <property type="protein sequence ID" value="CAE7566611.1"/>
    <property type="molecule type" value="Genomic_DNA"/>
</dbReference>
<dbReference type="AlphaFoldDB" id="A0A812UIE0"/>
<dbReference type="EC" id="2.4.1.122" evidence="4"/>
<keyword evidence="6" id="KW-0808">Transferase</keyword>
<comment type="subcellular location">
    <subcellularLocation>
        <location evidence="1">Membrane</location>
        <topology evidence="1">Single-pass type II membrane protein</topology>
    </subcellularLocation>
</comment>
<comment type="pathway">
    <text evidence="2">Protein modification; protein glycosylation.</text>
</comment>
<dbReference type="Pfam" id="PF02434">
    <property type="entry name" value="Fringe"/>
    <property type="match status" value="1"/>
</dbReference>
<proteinExistence type="inferred from homology"/>
<sequence length="385" mass="42343">MAMKHIVNTRRSLFWILRWLLWLLIIVCLAILTCLWFMHDLWLTVNPTDKVGGLALSEATTPLHAANLTMESKDRRGDGVLYVVRSGHKNYRFQVSSILRTWGQDIRASPSDGLIVVGDVAVQNPAVLGVLECGKDHSLGLCCKTGYALQFAHHWVDDFAWFFVVDDDTFVNIRNLRQVLSTFSFLEAQALGVLGCGPGFCEDGLGGFCGGGGYALSRAALKRIMANSTSSFQVDLMSHLATERDGMAYDDISVACLLKRHRVRLQPLHGLYAFGSPKQWLDDAYERAITSQSPLPITFHYVGPILMEALHNRFERLSAEGDVAAPESEKRVESSNQSSPPAEAAKFSDFTATFAVLSRLPGTCDKAIVRYVSHPPGGGSSISFG</sequence>
<keyword evidence="8" id="KW-0547">Nucleotide-binding</keyword>
<evidence type="ECO:0000256" key="4">
    <source>
        <dbReference type="ARBA" id="ARBA00012557"/>
    </source>
</evidence>
<evidence type="ECO:0000259" key="14">
    <source>
        <dbReference type="Pfam" id="PF02434"/>
    </source>
</evidence>
<name>A0A812UIE0_9DINO</name>
<protein>
    <recommendedName>
        <fullName evidence="4">N-acetylgalactosaminide beta-1,3-galactosyltransferase</fullName>
        <ecNumber evidence="4">2.4.1.122</ecNumber>
    </recommendedName>
</protein>
<dbReference type="Gene3D" id="3.90.550.50">
    <property type="match status" value="1"/>
</dbReference>